<dbReference type="Proteomes" id="UP001217776">
    <property type="component" value="Unassembled WGS sequence"/>
</dbReference>
<evidence type="ECO:0000313" key="3">
    <source>
        <dbReference type="Proteomes" id="UP000095541"/>
    </source>
</evidence>
<name>A0A174WCS4_BACT4</name>
<accession>A0A174WCS4</accession>
<dbReference type="EMBL" id="CZBI01000010">
    <property type="protein sequence ID" value="CUQ45033.1"/>
    <property type="molecule type" value="Genomic_DNA"/>
</dbReference>
<dbReference type="AlphaFoldDB" id="A0A174WCS4"/>
<dbReference type="Proteomes" id="UP000095541">
    <property type="component" value="Unassembled WGS sequence"/>
</dbReference>
<protein>
    <submittedName>
        <fullName evidence="1">Uncharacterized protein</fullName>
    </submittedName>
</protein>
<dbReference type="EMBL" id="JAQNVG010000016">
    <property type="protein sequence ID" value="MDC2236378.1"/>
    <property type="molecule type" value="Genomic_DNA"/>
</dbReference>
<organism evidence="1 3">
    <name type="scientific">Bacteroides thetaiotaomicron</name>
    <dbReference type="NCBI Taxonomy" id="818"/>
    <lineage>
        <taxon>Bacteria</taxon>
        <taxon>Pseudomonadati</taxon>
        <taxon>Bacteroidota</taxon>
        <taxon>Bacteroidia</taxon>
        <taxon>Bacteroidales</taxon>
        <taxon>Bacteroidaceae</taxon>
        <taxon>Bacteroides</taxon>
    </lineage>
</organism>
<dbReference type="RefSeq" id="WP_225719306.1">
    <property type="nucleotide sequence ID" value="NZ_CZBI01000010.1"/>
</dbReference>
<gene>
    <name evidence="1" type="ORF">ERS852557_04610</name>
    <name evidence="2" type="ORF">PO127_11555</name>
</gene>
<reference evidence="1 3" key="1">
    <citation type="submission" date="2015-09" db="EMBL/GenBank/DDBJ databases">
        <authorList>
            <consortium name="Pathogen Informatics"/>
        </authorList>
    </citation>
    <scope>NUCLEOTIDE SEQUENCE [LARGE SCALE GENOMIC DNA]</scope>
    <source>
        <strain evidence="1 3">2789STDY5834945</strain>
    </source>
</reference>
<proteinExistence type="predicted"/>
<evidence type="ECO:0000313" key="1">
    <source>
        <dbReference type="EMBL" id="CUQ45033.1"/>
    </source>
</evidence>
<sequence>MRTYHWKEYGFIGTVPDFARHFGICKSPTFVNAVRRVSRHVYNCMNAREQAEYEEKRERVKPAYRLYLDEERTRFIEMTKEEYEAVGLPVVQEEVGMFKLSYRNRSLPASFVGNGRDESPVASAMKKYRAEAMRFAGQVMLATGYFNTRLPTEQPKTEINYTELRLSYSNGIVFYFVADRSRDGVCGCYLQRITLDGKQIYNGCFSRYSSVDDVLQKTQSNGECQNAHYHFIE</sequence>
<evidence type="ECO:0000313" key="2">
    <source>
        <dbReference type="EMBL" id="MDC2236378.1"/>
    </source>
</evidence>
<reference evidence="2" key="2">
    <citation type="submission" date="2022-10" db="EMBL/GenBank/DDBJ databases">
        <title>Human gut microbiome strain richness.</title>
        <authorList>
            <person name="Chen-Liaw A."/>
        </authorList>
    </citation>
    <scope>NUCLEOTIDE SEQUENCE</scope>
    <source>
        <strain evidence="2">1001283st1_A3_1001283B150304_161114</strain>
    </source>
</reference>